<feature type="domain" description="Amine oxidase" evidence="2">
    <location>
        <begin position="11"/>
        <end position="502"/>
    </location>
</feature>
<protein>
    <recommendedName>
        <fullName evidence="2">Amine oxidase domain-containing protein</fullName>
    </recommendedName>
</protein>
<gene>
    <name evidence="3" type="ORF">FisN_24Hh083</name>
</gene>
<feature type="compositionally biased region" description="Polar residues" evidence="1">
    <location>
        <begin position="524"/>
        <end position="537"/>
    </location>
</feature>
<proteinExistence type="predicted"/>
<dbReference type="Gene3D" id="3.50.50.60">
    <property type="entry name" value="FAD/NAD(P)-binding domain"/>
    <property type="match status" value="1"/>
</dbReference>
<evidence type="ECO:0000256" key="1">
    <source>
        <dbReference type="SAM" id="MobiDB-lite"/>
    </source>
</evidence>
<evidence type="ECO:0000313" key="3">
    <source>
        <dbReference type="EMBL" id="GAX12507.1"/>
    </source>
</evidence>
<evidence type="ECO:0000313" key="4">
    <source>
        <dbReference type="Proteomes" id="UP000198406"/>
    </source>
</evidence>
<dbReference type="SUPFAM" id="SSF54373">
    <property type="entry name" value="FAD-linked reductases, C-terminal domain"/>
    <property type="match status" value="1"/>
</dbReference>
<dbReference type="EMBL" id="BDSP01000052">
    <property type="protein sequence ID" value="GAX12507.1"/>
    <property type="molecule type" value="Genomic_DNA"/>
</dbReference>
<name>A0A1Z5JER9_FISSO</name>
<dbReference type="SUPFAM" id="SSF51905">
    <property type="entry name" value="FAD/NAD(P)-binding domain"/>
    <property type="match status" value="1"/>
</dbReference>
<dbReference type="InterPro" id="IPR002937">
    <property type="entry name" value="Amino_oxidase"/>
</dbReference>
<dbReference type="Gene3D" id="3.90.660.10">
    <property type="match status" value="1"/>
</dbReference>
<comment type="caution">
    <text evidence="3">The sequence shown here is derived from an EMBL/GenBank/DDBJ whole genome shotgun (WGS) entry which is preliminary data.</text>
</comment>
<organism evidence="3 4">
    <name type="scientific">Fistulifera solaris</name>
    <name type="common">Oleaginous diatom</name>
    <dbReference type="NCBI Taxonomy" id="1519565"/>
    <lineage>
        <taxon>Eukaryota</taxon>
        <taxon>Sar</taxon>
        <taxon>Stramenopiles</taxon>
        <taxon>Ochrophyta</taxon>
        <taxon>Bacillariophyta</taxon>
        <taxon>Bacillariophyceae</taxon>
        <taxon>Bacillariophycidae</taxon>
        <taxon>Naviculales</taxon>
        <taxon>Naviculaceae</taxon>
        <taxon>Fistulifera</taxon>
    </lineage>
</organism>
<dbReference type="AlphaFoldDB" id="A0A1Z5JER9"/>
<dbReference type="Pfam" id="PF01593">
    <property type="entry name" value="Amino_oxidase"/>
    <property type="match status" value="1"/>
</dbReference>
<dbReference type="Proteomes" id="UP000198406">
    <property type="component" value="Unassembled WGS sequence"/>
</dbReference>
<sequence>MRVAIVGAGASGLQCAHSLLSSKAITPEQLTILEARDRIGGRVHTHEGYDLGAAWVHGTGADWGRRHNNHKNDYYHNNPMMKLLQKTTPVGALADQHHLRCVCNGNPWMRPQSVLHQASQIQLYQNGDPIDPADPVIPASLREHYTRLEQVTKYGNQLYAQGRGLETAHVSLQEALHQEGGPIQHSLTLFYQHLLECWYGAAASELQLCEFIDEQKDEDEEEHRGDGDDDHYQWDATYSPEGDFYGPHCTLQRGMISVLEPLLCDGVQERVRLEEPVIRLSHTENDTILLETQRGSLFEADCCVLTMPAGCLRDALQQGNFFTTPLSLEKQEAIEFLQMGTYKKVMMTFDHIFWPTEPAFLGMVRSLEASERSKNLGPSLLLDNLWASQGKPCIEAVLFGHDGTWATGKSDEVIRDAVLDFMEEAMGKSDLRSHCIDCHITRWEEDPYSRGAYSSMKLGCLLRHAEELRQPEWNGRLIFSGEATISEFEGSVHAALFSGMNAKDIVLRLLEREEGATPAKVADQPSNSSDPQILSIA</sequence>
<dbReference type="PANTHER" id="PTHR10742">
    <property type="entry name" value="FLAVIN MONOAMINE OXIDASE"/>
    <property type="match status" value="1"/>
</dbReference>
<dbReference type="PANTHER" id="PTHR10742:SF410">
    <property type="entry name" value="LYSINE-SPECIFIC HISTONE DEMETHYLASE 2"/>
    <property type="match status" value="1"/>
</dbReference>
<evidence type="ECO:0000259" key="2">
    <source>
        <dbReference type="Pfam" id="PF01593"/>
    </source>
</evidence>
<dbReference type="OrthoDB" id="5046242at2759"/>
<dbReference type="InterPro" id="IPR036188">
    <property type="entry name" value="FAD/NAD-bd_sf"/>
</dbReference>
<dbReference type="InParanoid" id="A0A1Z5JER9"/>
<dbReference type="InterPro" id="IPR050281">
    <property type="entry name" value="Flavin_monoamine_oxidase"/>
</dbReference>
<keyword evidence="4" id="KW-1185">Reference proteome</keyword>
<dbReference type="GO" id="GO:0016491">
    <property type="term" value="F:oxidoreductase activity"/>
    <property type="evidence" value="ECO:0007669"/>
    <property type="project" value="InterPro"/>
</dbReference>
<feature type="region of interest" description="Disordered" evidence="1">
    <location>
        <begin position="516"/>
        <end position="537"/>
    </location>
</feature>
<accession>A0A1Z5JER9</accession>
<reference evidence="3 4" key="1">
    <citation type="journal article" date="2015" name="Plant Cell">
        <title>Oil accumulation by the oleaginous diatom Fistulifera solaris as revealed by the genome and transcriptome.</title>
        <authorList>
            <person name="Tanaka T."/>
            <person name="Maeda Y."/>
            <person name="Veluchamy A."/>
            <person name="Tanaka M."/>
            <person name="Abida H."/>
            <person name="Marechal E."/>
            <person name="Bowler C."/>
            <person name="Muto M."/>
            <person name="Sunaga Y."/>
            <person name="Tanaka M."/>
            <person name="Yoshino T."/>
            <person name="Taniguchi T."/>
            <person name="Fukuda Y."/>
            <person name="Nemoto M."/>
            <person name="Matsumoto M."/>
            <person name="Wong P.S."/>
            <person name="Aburatani S."/>
            <person name="Fujibuchi W."/>
        </authorList>
    </citation>
    <scope>NUCLEOTIDE SEQUENCE [LARGE SCALE GENOMIC DNA]</scope>
    <source>
        <strain evidence="3 4">JPCC DA0580</strain>
    </source>
</reference>